<dbReference type="AlphaFoldDB" id="A0A845M9C0"/>
<name>A0A845M9C0_9RHOB</name>
<evidence type="ECO:0000313" key="2">
    <source>
        <dbReference type="Proteomes" id="UP000467322"/>
    </source>
</evidence>
<dbReference type="RefSeq" id="WP_161351151.1">
    <property type="nucleotide sequence ID" value="NZ_WTUX01000011.1"/>
</dbReference>
<dbReference type="EMBL" id="WTUX01000011">
    <property type="protein sequence ID" value="MZR13041.1"/>
    <property type="molecule type" value="Genomic_DNA"/>
</dbReference>
<keyword evidence="2" id="KW-1185">Reference proteome</keyword>
<gene>
    <name evidence="1" type="ORF">GQE99_08410</name>
</gene>
<protein>
    <submittedName>
        <fullName evidence="1">Uncharacterized protein</fullName>
    </submittedName>
</protein>
<organism evidence="1 2">
    <name type="scientific">Maritimibacter harenae</name>
    <dbReference type="NCBI Taxonomy" id="2606218"/>
    <lineage>
        <taxon>Bacteria</taxon>
        <taxon>Pseudomonadati</taxon>
        <taxon>Pseudomonadota</taxon>
        <taxon>Alphaproteobacteria</taxon>
        <taxon>Rhodobacterales</taxon>
        <taxon>Roseobacteraceae</taxon>
        <taxon>Maritimibacter</taxon>
    </lineage>
</organism>
<sequence length="370" mass="42308">MKFLKRQKKFPGRLIVHIGDHKAGSSTIQRALGRGDVTLKDGTICYPLVEDMWHHNGLQPSLRAEMRTGGPPKMHLDRFRQLSMIARKENADVTILSAEALEYIDKSRLLEKIEKTFGATPDQIQFVTYLRPHFERFQSTLAERIKIGWLPWDIRSHYADNFDEFPGKLILYADRLAAARNALGDSYIVRPMVRRELHDGDLLTDFFACTLGPDRISFTDTTRANESLSIQDLMRLHVMHHALPELSKHQHLALGWALSSLFPVSGPANETPARLQLPKEMAERTHKTCLEDARRVDVEWFDGRKIMEDALDRAVEKAPTETQSLFPEDWLSSEEIRTIRAFAKSLGELADGTGRWITQIDRITTRAQLS</sequence>
<accession>A0A845M9C0</accession>
<reference evidence="1 2" key="1">
    <citation type="submission" date="2019-12" db="EMBL/GenBank/DDBJ databases">
        <title>Maritimibacter sp. nov. sp. isolated from sea sand.</title>
        <authorList>
            <person name="Kim J."/>
            <person name="Jeong S.E."/>
            <person name="Jung H.S."/>
            <person name="Jeon C.O."/>
        </authorList>
    </citation>
    <scope>NUCLEOTIDE SEQUENCE [LARGE SCALE GENOMIC DNA]</scope>
    <source>
        <strain evidence="1 2">DP07</strain>
    </source>
</reference>
<dbReference type="Proteomes" id="UP000467322">
    <property type="component" value="Unassembled WGS sequence"/>
</dbReference>
<proteinExistence type="predicted"/>
<evidence type="ECO:0000313" key="1">
    <source>
        <dbReference type="EMBL" id="MZR13041.1"/>
    </source>
</evidence>
<comment type="caution">
    <text evidence="1">The sequence shown here is derived from an EMBL/GenBank/DDBJ whole genome shotgun (WGS) entry which is preliminary data.</text>
</comment>